<feature type="region of interest" description="Disordered" evidence="1">
    <location>
        <begin position="457"/>
        <end position="487"/>
    </location>
</feature>
<protein>
    <recommendedName>
        <fullName evidence="5">Phospholipid carrier-dependent glycosyltransferase</fullName>
    </recommendedName>
</protein>
<dbReference type="RefSeq" id="WP_020640996.1">
    <property type="nucleotide sequence ID" value="NZ_QHHU01000003.1"/>
</dbReference>
<keyword evidence="4" id="KW-1185">Reference proteome</keyword>
<feature type="transmembrane region" description="Helical" evidence="2">
    <location>
        <begin position="365"/>
        <end position="391"/>
    </location>
</feature>
<organism evidence="3 4">
    <name type="scientific">Amycolatopsis balhimycina DSM 5908</name>
    <dbReference type="NCBI Taxonomy" id="1081091"/>
    <lineage>
        <taxon>Bacteria</taxon>
        <taxon>Bacillati</taxon>
        <taxon>Actinomycetota</taxon>
        <taxon>Actinomycetes</taxon>
        <taxon>Pseudonocardiales</taxon>
        <taxon>Pseudonocardiaceae</taxon>
        <taxon>Amycolatopsis</taxon>
    </lineage>
</organism>
<keyword evidence="2" id="KW-1133">Transmembrane helix</keyword>
<gene>
    <name evidence="3" type="ORF">DMA12_03555</name>
</gene>
<sequence length="487" mass="52691">MRSRELRFGLGVFVLSLGVLLLRFLVPRPIGMADNGDGWRLLCDLGGRHPDIKPEFYVHLSYGPGQVCHTDYISSQAWLDWFASKLGKVLGSSAELNLLVLGAITCVLVAAGVAATVLGLELSRRNRVIAAVLLLLVMADSAFFGYFASVLSEGAGFLGMLLTAGGLLLMHRTGAWRYWGAALTVGGALIGINAKSQTLLLIPLFVLALVLVRPLGAKGRARWLVPLGVLLVVGAGTAVVQSQGDPANAEYREANMYHVVFDSIVDGKHDTDADLAALGLPPAAKKFIGTGWWEVSPWKDADYNGFRDKISRRNVVKYYASHPGRTLQILQQGATDTLTARPSRLGSFPDTSGLPPMAQEYRVPVLSGLSALAAPLGLFVLVPFWLLIGWAGVRAFRRRAREYGIVVFFLLLFAVGQFGLSALGEGVEGVKHQLLTLFPTFLAAVFAVLSFFPRPAPPVTEEEPDEEPEPATEVFDAFREPEEPAVR</sequence>
<evidence type="ECO:0000313" key="3">
    <source>
        <dbReference type="EMBL" id="RSM49513.1"/>
    </source>
</evidence>
<feature type="transmembrane region" description="Helical" evidence="2">
    <location>
        <begin position="200"/>
        <end position="216"/>
    </location>
</feature>
<feature type="compositionally biased region" description="Acidic residues" evidence="1">
    <location>
        <begin position="460"/>
        <end position="470"/>
    </location>
</feature>
<dbReference type="OrthoDB" id="5175616at2"/>
<dbReference type="Proteomes" id="UP000286716">
    <property type="component" value="Unassembled WGS sequence"/>
</dbReference>
<feature type="transmembrane region" description="Helical" evidence="2">
    <location>
        <begin position="178"/>
        <end position="194"/>
    </location>
</feature>
<evidence type="ECO:0000256" key="2">
    <source>
        <dbReference type="SAM" id="Phobius"/>
    </source>
</evidence>
<accession>A0A428X2E6</accession>
<name>A0A428X2E6_AMYBA</name>
<feature type="transmembrane region" description="Helical" evidence="2">
    <location>
        <begin position="127"/>
        <end position="148"/>
    </location>
</feature>
<feature type="transmembrane region" description="Helical" evidence="2">
    <location>
        <begin position="223"/>
        <end position="241"/>
    </location>
</feature>
<feature type="transmembrane region" description="Helical" evidence="2">
    <location>
        <begin position="7"/>
        <end position="26"/>
    </location>
</feature>
<evidence type="ECO:0000313" key="4">
    <source>
        <dbReference type="Proteomes" id="UP000286716"/>
    </source>
</evidence>
<comment type="caution">
    <text evidence="3">The sequence shown here is derived from an EMBL/GenBank/DDBJ whole genome shotgun (WGS) entry which is preliminary data.</text>
</comment>
<proteinExistence type="predicted"/>
<feature type="transmembrane region" description="Helical" evidence="2">
    <location>
        <begin position="98"/>
        <end position="120"/>
    </location>
</feature>
<keyword evidence="2" id="KW-0472">Membrane</keyword>
<dbReference type="AlphaFoldDB" id="A0A428X2E6"/>
<reference evidence="3 4" key="1">
    <citation type="submission" date="2018-05" db="EMBL/GenBank/DDBJ databases">
        <title>Evolution of GPA BGCs.</title>
        <authorList>
            <person name="Waglechner N."/>
            <person name="Wright G.D."/>
        </authorList>
    </citation>
    <scope>NUCLEOTIDE SEQUENCE [LARGE SCALE GENOMIC DNA]</scope>
    <source>
        <strain evidence="3 4">DSM 5908</strain>
    </source>
</reference>
<feature type="transmembrane region" description="Helical" evidence="2">
    <location>
        <begin position="403"/>
        <end position="422"/>
    </location>
</feature>
<feature type="transmembrane region" description="Helical" evidence="2">
    <location>
        <begin position="434"/>
        <end position="452"/>
    </location>
</feature>
<dbReference type="EMBL" id="QHHU01000003">
    <property type="protein sequence ID" value="RSM49513.1"/>
    <property type="molecule type" value="Genomic_DNA"/>
</dbReference>
<feature type="compositionally biased region" description="Basic and acidic residues" evidence="1">
    <location>
        <begin position="476"/>
        <end position="487"/>
    </location>
</feature>
<evidence type="ECO:0008006" key="5">
    <source>
        <dbReference type="Google" id="ProtNLM"/>
    </source>
</evidence>
<keyword evidence="2" id="KW-0812">Transmembrane</keyword>
<evidence type="ECO:0000256" key="1">
    <source>
        <dbReference type="SAM" id="MobiDB-lite"/>
    </source>
</evidence>
<feature type="transmembrane region" description="Helical" evidence="2">
    <location>
        <begin position="154"/>
        <end position="171"/>
    </location>
</feature>